<dbReference type="Gene3D" id="2.30.30.240">
    <property type="entry name" value="PRC-barrel domain"/>
    <property type="match status" value="1"/>
</dbReference>
<dbReference type="SUPFAM" id="SSF50346">
    <property type="entry name" value="PRC-barrel domain"/>
    <property type="match status" value="1"/>
</dbReference>
<dbReference type="PANTHER" id="PTHR40061:SF1">
    <property type="entry name" value="SPORULATION PROTEIN YLMC-RELATED"/>
    <property type="match status" value="1"/>
</dbReference>
<organism evidence="2 3">
    <name type="scientific">Serpentinicella alkaliphila</name>
    <dbReference type="NCBI Taxonomy" id="1734049"/>
    <lineage>
        <taxon>Bacteria</taxon>
        <taxon>Bacillati</taxon>
        <taxon>Bacillota</taxon>
        <taxon>Clostridia</taxon>
        <taxon>Peptostreptococcales</taxon>
        <taxon>Natronincolaceae</taxon>
        <taxon>Serpentinicella</taxon>
    </lineage>
</organism>
<keyword evidence="3" id="KW-1185">Reference proteome</keyword>
<dbReference type="OrthoDB" id="6024937at2"/>
<dbReference type="InterPro" id="IPR011033">
    <property type="entry name" value="PRC_barrel-like_sf"/>
</dbReference>
<dbReference type="NCBIfam" id="TIGR02888">
    <property type="entry name" value="spore_YlmC_YmxH"/>
    <property type="match status" value="1"/>
</dbReference>
<dbReference type="InterPro" id="IPR027275">
    <property type="entry name" value="PRC-brl_dom"/>
</dbReference>
<dbReference type="PANTHER" id="PTHR40061">
    <property type="entry name" value="SPORULATION PROTEIN YLMC-RELATED"/>
    <property type="match status" value="1"/>
</dbReference>
<dbReference type="AlphaFoldDB" id="A0A4R2TB18"/>
<proteinExistence type="predicted"/>
<dbReference type="InterPro" id="IPR014238">
    <property type="entry name" value="Spore_YlmC/YmxH"/>
</dbReference>
<name>A0A4R2TB18_9FIRM</name>
<dbReference type="RefSeq" id="WP_132849224.1">
    <property type="nucleotide sequence ID" value="NZ_CP058648.1"/>
</dbReference>
<comment type="caution">
    <text evidence="2">The sequence shown here is derived from an EMBL/GenBank/DDBJ whole genome shotgun (WGS) entry which is preliminary data.</text>
</comment>
<accession>A0A4R2TB18</accession>
<dbReference type="EMBL" id="SLYC01000036">
    <property type="protein sequence ID" value="TCP99091.1"/>
    <property type="molecule type" value="Genomic_DNA"/>
</dbReference>
<evidence type="ECO:0000313" key="3">
    <source>
        <dbReference type="Proteomes" id="UP000295504"/>
    </source>
</evidence>
<sequence>MIKASDLTQKEVINISDGRRLGLIADLEVDLKKGKITAIIVPREDKPFGLFSKEEDLEVRWGEIKKIGEDVILVELLSNVEINGDRNAKLVKRDYMEDAVEED</sequence>
<dbReference type="Proteomes" id="UP000295504">
    <property type="component" value="Unassembled WGS sequence"/>
</dbReference>
<evidence type="ECO:0000313" key="2">
    <source>
        <dbReference type="EMBL" id="TCP99091.1"/>
    </source>
</evidence>
<reference evidence="2 3" key="1">
    <citation type="submission" date="2019-03" db="EMBL/GenBank/DDBJ databases">
        <title>Genomic Encyclopedia of Type Strains, Phase IV (KMG-IV): sequencing the most valuable type-strain genomes for metagenomic binning, comparative biology and taxonomic classification.</title>
        <authorList>
            <person name="Goeker M."/>
        </authorList>
    </citation>
    <scope>NUCLEOTIDE SEQUENCE [LARGE SCALE GENOMIC DNA]</scope>
    <source>
        <strain evidence="2 3">DSM 100013</strain>
    </source>
</reference>
<evidence type="ECO:0000259" key="1">
    <source>
        <dbReference type="Pfam" id="PF05239"/>
    </source>
</evidence>
<dbReference type="Pfam" id="PF05239">
    <property type="entry name" value="PRC"/>
    <property type="match status" value="1"/>
</dbReference>
<protein>
    <submittedName>
        <fullName evidence="2">YlmC/YmxH family sporulation protein</fullName>
    </submittedName>
</protein>
<feature type="domain" description="PRC-barrel" evidence="1">
    <location>
        <begin position="2"/>
        <end position="75"/>
    </location>
</feature>
<gene>
    <name evidence="2" type="ORF">EDD79_103619</name>
</gene>